<dbReference type="GO" id="GO:0003723">
    <property type="term" value="F:RNA binding"/>
    <property type="evidence" value="ECO:0007669"/>
    <property type="project" value="InterPro"/>
</dbReference>
<evidence type="ECO:0000313" key="3">
    <source>
        <dbReference type="EMBL" id="WFD14777.1"/>
    </source>
</evidence>
<dbReference type="Pfam" id="PF00773">
    <property type="entry name" value="RNB"/>
    <property type="match status" value="1"/>
</dbReference>
<name>A0AAJ5YYY9_9BASI</name>
<keyword evidence="3" id="KW-0378">Hydrolase</keyword>
<dbReference type="InterPro" id="IPR050180">
    <property type="entry name" value="RNR_Ribonuclease"/>
</dbReference>
<accession>A0AAJ5YYY9</accession>
<dbReference type="SUPFAM" id="SSF50249">
    <property type="entry name" value="Nucleic acid-binding proteins"/>
    <property type="match status" value="1"/>
</dbReference>
<dbReference type="Proteomes" id="UP001217582">
    <property type="component" value="Chromosome 2"/>
</dbReference>
<dbReference type="GO" id="GO:0008859">
    <property type="term" value="F:exoribonuclease II activity"/>
    <property type="evidence" value="ECO:0007669"/>
    <property type="project" value="UniProtKB-EC"/>
</dbReference>
<dbReference type="PANTHER" id="PTHR23355:SF65">
    <property type="entry name" value="EXORIBONUCLEASE CYT-4, PUTATIVE (AFU_ORTHOLOGUE AFUA_7G01550)-RELATED"/>
    <property type="match status" value="1"/>
</dbReference>
<keyword evidence="4" id="KW-1185">Reference proteome</keyword>
<feature type="region of interest" description="Disordered" evidence="1">
    <location>
        <begin position="37"/>
        <end position="58"/>
    </location>
</feature>
<proteinExistence type="predicted"/>
<dbReference type="EC" id="3.1.13.1" evidence="3"/>
<dbReference type="PANTHER" id="PTHR23355">
    <property type="entry name" value="RIBONUCLEASE"/>
    <property type="match status" value="1"/>
</dbReference>
<dbReference type="SMART" id="SM00955">
    <property type="entry name" value="RNB"/>
    <property type="match status" value="1"/>
</dbReference>
<evidence type="ECO:0000256" key="1">
    <source>
        <dbReference type="SAM" id="MobiDB-lite"/>
    </source>
</evidence>
<dbReference type="InterPro" id="IPR012340">
    <property type="entry name" value="NA-bd_OB-fold"/>
</dbReference>
<dbReference type="GO" id="GO:0000932">
    <property type="term" value="C:P-body"/>
    <property type="evidence" value="ECO:0007669"/>
    <property type="project" value="TreeGrafter"/>
</dbReference>
<reference evidence="3 4" key="1">
    <citation type="submission" date="2023-03" db="EMBL/GenBank/DDBJ databases">
        <title>Mating type loci evolution in Malassezia.</title>
        <authorList>
            <person name="Coelho M.A."/>
        </authorList>
    </citation>
    <scope>NUCLEOTIDE SEQUENCE [LARGE SCALE GENOMIC DNA]</scope>
    <source>
        <strain evidence="3 4">CBS 13387</strain>
    </source>
</reference>
<evidence type="ECO:0000313" key="4">
    <source>
        <dbReference type="Proteomes" id="UP001217582"/>
    </source>
</evidence>
<dbReference type="EMBL" id="CP119917">
    <property type="protein sequence ID" value="WFD14777.1"/>
    <property type="molecule type" value="Genomic_DNA"/>
</dbReference>
<dbReference type="InterPro" id="IPR001900">
    <property type="entry name" value="RNase_II/R"/>
</dbReference>
<organism evidence="3 4">
    <name type="scientific">Malassezia arunalokei</name>
    <dbReference type="NCBI Taxonomy" id="1514897"/>
    <lineage>
        <taxon>Eukaryota</taxon>
        <taxon>Fungi</taxon>
        <taxon>Dikarya</taxon>
        <taxon>Basidiomycota</taxon>
        <taxon>Ustilaginomycotina</taxon>
        <taxon>Malasseziomycetes</taxon>
        <taxon>Malasseziales</taxon>
        <taxon>Malasseziaceae</taxon>
        <taxon>Malassezia</taxon>
    </lineage>
</organism>
<gene>
    <name evidence="3" type="primary">MSU1</name>
    <name evidence="3" type="ORF">MARU1_000783</name>
</gene>
<dbReference type="AlphaFoldDB" id="A0AAJ5YYY9"/>
<dbReference type="GO" id="GO:0006402">
    <property type="term" value="P:mRNA catabolic process"/>
    <property type="evidence" value="ECO:0007669"/>
    <property type="project" value="TreeGrafter"/>
</dbReference>
<evidence type="ECO:0000259" key="2">
    <source>
        <dbReference type="SMART" id="SM00955"/>
    </source>
</evidence>
<sequence>MLRRVAQRTAWRALHSSVLAPRENKWELFNELLKQHANDRTSSEKPKRDRAVDRRNRGYPELSPAAKWHIPTKKDPDGVDMVYTHKDTTLTHDVRPGDLVEARKASGSYVGVILPTPKDREVTGAGQGATLLIVVATGHLEQIRTTDITFQLPQFVDVSTAEKAGPLKWDYVLATAAHTKSAPVSEDMLPESVLEEEPVDLPRFTIRVSICRKIRDMQRQMDGQIRRIFPAFRTLFLPDPSEDMSAYDTSERLIRQRARDVLQTGVVSTMEATRLIEQYLHKKDVPIRVSVMFATHTLLMSHPIQFLADANSHRRSQLFMHRPRHDQEILERVSGWVRAAMSEKPHKNAEHATEILDGFCMRARYVMAWHDKKPAKDYGPPQLDAFAPGIDGKGEFTWTDTDLDILEFFKMCLGNRRELQENVTGSIAMAIIKRAGVNPKLYPLAFEDSTKSHELSETNVQSQAELHTDVLQANVDLQHSLMFEFLTRIGALTPWENPNALDIQFRNRRTIQDAKSDAWELKEEQTPRHSFGDMPVYVIDAASSHELDDGVSVEATDNPHQYWIHVHIADPSAWIPKDHALAKSAQHKYSSIYLPELMAPMLPSDVTDRGMSLSDISKDPMNVLTFSALVDSVTGKVASFDVRRGKVQNIQILHYDQVNQLFLDSHHEHGVSDLRTQQDLRQIAALASVLNRRRVHVGNAVNATDADSSLSIHPRTLDFLAGHTRNRPHFYTGFPEIRVTFADYENVERPGTYDQVPGGITSETMVSEMMILAGRVAASFGLMHNVPLPYRVQPEPNEDEMATINQLKHPDTGTMAMSKLVSKAIFLPTGYSSIKPGIHFALGVRPIPENDPNSDALFRGGYVRVTSPLRRFADLVCHWQLKAVLDGQAPPLDTESMSQSLVRFDQMDIWVKQMERASQRFWMWTYVDRLLKKKKQYDAERRTDYEKYFTREERELLNPIPAFQSIMDVRYNSELLESNIRVSLLHFGGLPADCKWPNGKLPPKRDEIKKLL</sequence>
<feature type="domain" description="RNB" evidence="2">
    <location>
        <begin position="528"/>
        <end position="887"/>
    </location>
</feature>
<protein>
    <submittedName>
        <fullName evidence="3">Exoribonuclease II</fullName>
        <ecNumber evidence="3">3.1.13.1</ecNumber>
    </submittedName>
</protein>